<name>A0A0R2NMR7_9LACO</name>
<comment type="caution">
    <text evidence="3">The sequence shown here is derived from an EMBL/GenBank/DDBJ whole genome shotgun (WGS) entry which is preliminary data.</text>
</comment>
<dbReference type="GO" id="GO:0008800">
    <property type="term" value="F:beta-lactamase activity"/>
    <property type="evidence" value="ECO:0007669"/>
    <property type="project" value="InterPro"/>
</dbReference>
<dbReference type="GO" id="GO:0030655">
    <property type="term" value="P:beta-lactam antibiotic catabolic process"/>
    <property type="evidence" value="ECO:0007669"/>
    <property type="project" value="InterPro"/>
</dbReference>
<dbReference type="Pfam" id="PF13354">
    <property type="entry name" value="Beta-lactamase2"/>
    <property type="match status" value="1"/>
</dbReference>
<dbReference type="Gene3D" id="3.40.710.10">
    <property type="entry name" value="DD-peptidase/beta-lactamase superfamily"/>
    <property type="match status" value="1"/>
</dbReference>
<evidence type="ECO:0000259" key="2">
    <source>
        <dbReference type="Pfam" id="PF13354"/>
    </source>
</evidence>
<organism evidence="3 4">
    <name type="scientific">Lactiplantibacillus fabifermentans DSM 21115</name>
    <dbReference type="NCBI Taxonomy" id="1413187"/>
    <lineage>
        <taxon>Bacteria</taxon>
        <taxon>Bacillati</taxon>
        <taxon>Bacillota</taxon>
        <taxon>Bacilli</taxon>
        <taxon>Lactobacillales</taxon>
        <taxon>Lactobacillaceae</taxon>
        <taxon>Lactiplantibacillus</taxon>
    </lineage>
</organism>
<dbReference type="InterPro" id="IPR045155">
    <property type="entry name" value="Beta-lactam_cat"/>
</dbReference>
<proteinExistence type="predicted"/>
<evidence type="ECO:0000256" key="1">
    <source>
        <dbReference type="SAM" id="MobiDB-lite"/>
    </source>
</evidence>
<feature type="domain" description="Beta-lactamase class A catalytic" evidence="2">
    <location>
        <begin position="369"/>
        <end position="499"/>
    </location>
</feature>
<dbReference type="Proteomes" id="UP000050920">
    <property type="component" value="Unassembled WGS sequence"/>
</dbReference>
<dbReference type="AlphaFoldDB" id="A0A0R2NMR7"/>
<protein>
    <submittedName>
        <fullName evidence="3">Beta-lactamase class A</fullName>
    </submittedName>
</protein>
<feature type="region of interest" description="Disordered" evidence="1">
    <location>
        <begin position="65"/>
        <end position="97"/>
    </location>
</feature>
<dbReference type="SUPFAM" id="SSF56601">
    <property type="entry name" value="beta-lactamase/transpeptidase-like"/>
    <property type="match status" value="1"/>
</dbReference>
<dbReference type="EMBL" id="AYGX02000096">
    <property type="protein sequence ID" value="KRO26999.1"/>
    <property type="molecule type" value="Genomic_DNA"/>
</dbReference>
<accession>A0A0R2NMR7</accession>
<reference evidence="3 4" key="1">
    <citation type="journal article" date="2015" name="Genome Announc.">
        <title>Expanding the biotechnology potential of lactobacilli through comparative genomics of 213 strains and associated genera.</title>
        <authorList>
            <person name="Sun Z."/>
            <person name="Harris H.M."/>
            <person name="McCann A."/>
            <person name="Guo C."/>
            <person name="Argimon S."/>
            <person name="Zhang W."/>
            <person name="Yang X."/>
            <person name="Jeffery I.B."/>
            <person name="Cooney J.C."/>
            <person name="Kagawa T.F."/>
            <person name="Liu W."/>
            <person name="Song Y."/>
            <person name="Salvetti E."/>
            <person name="Wrobel A."/>
            <person name="Rasinkangas P."/>
            <person name="Parkhill J."/>
            <person name="Rea M.C."/>
            <person name="O'Sullivan O."/>
            <person name="Ritari J."/>
            <person name="Douillard F.P."/>
            <person name="Paul Ross R."/>
            <person name="Yang R."/>
            <person name="Briner A.E."/>
            <person name="Felis G.E."/>
            <person name="de Vos W.M."/>
            <person name="Barrangou R."/>
            <person name="Klaenhammer T.R."/>
            <person name="Caufield P.W."/>
            <person name="Cui Y."/>
            <person name="Zhang H."/>
            <person name="O'Toole P.W."/>
        </authorList>
    </citation>
    <scope>NUCLEOTIDE SEQUENCE [LARGE SCALE GENOMIC DNA]</scope>
    <source>
        <strain evidence="3 4">DSM 21115</strain>
    </source>
</reference>
<gene>
    <name evidence="3" type="ORF">DY78_GL000435</name>
</gene>
<keyword evidence="4" id="KW-1185">Reference proteome</keyword>
<dbReference type="InterPro" id="IPR012338">
    <property type="entry name" value="Beta-lactam/transpept-like"/>
</dbReference>
<sequence length="525" mass="57103">MIKVWSISQNKGDRPMTNQLRGLTLTMTGIIGLIGGLAGLTPAQAATTATATSSAVSTSSSSVVSASSSSTASSSSSVASSSSSAVKPKPKTTTRTATQKLTAKAYFSVKAGNTYAFSGDNAHVTMHANHKLSNYTKTTWTATAQTDVTTPKGQTTRYLLVKNAKNGAQGWVVASNLKAGRNYQVSAVKKLKAKNYVYLKAGKVYQKMNGKASAMQWVKGKSLTKTQTYKATKQRTYYRQGKAYIYYYVTSTKGVKGWVWHKQLKAGTYYDVAKRQKAIKSKLQKYLNSVTKDGTAEVAFYNLSPIAGSQAAKAPHASVYQAGKLAVNARGNQVTTSASTYKLYIAAYVLHLKQQHKWSWSKANTKGMHDMIVISDNHYPVSILNKYGRTNINHWLASQGYYGAPFSSTRNSMTTANSLIKVLKDLQNGQKAFSNKSDRAKVLKLMHQQIYRKGIPTGAAAALKGSSVQDKVGFLYDNNGDAGIVTLPNGQRYLLAILTWGHRQSGFSGFPRIAKITKQVQKIVY</sequence>
<evidence type="ECO:0000313" key="3">
    <source>
        <dbReference type="EMBL" id="KRO26999.1"/>
    </source>
</evidence>
<evidence type="ECO:0000313" key="4">
    <source>
        <dbReference type="Proteomes" id="UP000050920"/>
    </source>
</evidence>